<feature type="chain" id="PRO_5013159003" evidence="2">
    <location>
        <begin position="21"/>
        <end position="428"/>
    </location>
</feature>
<dbReference type="AlphaFoldDB" id="A0A1R1PZ73"/>
<keyword evidence="1" id="KW-0175">Coiled coil</keyword>
<gene>
    <name evidence="3" type="ORF">AX774_g128</name>
</gene>
<keyword evidence="4" id="KW-1185">Reference proteome</keyword>
<dbReference type="Proteomes" id="UP000188320">
    <property type="component" value="Unassembled WGS sequence"/>
</dbReference>
<dbReference type="EMBL" id="LSSK01000009">
    <property type="protein sequence ID" value="OMH86237.1"/>
    <property type="molecule type" value="Genomic_DNA"/>
</dbReference>
<evidence type="ECO:0000313" key="4">
    <source>
        <dbReference type="Proteomes" id="UP000188320"/>
    </source>
</evidence>
<feature type="coiled-coil region" evidence="1">
    <location>
        <begin position="112"/>
        <end position="142"/>
    </location>
</feature>
<proteinExistence type="predicted"/>
<name>A0A1R1PZ73_ZANCU</name>
<sequence>MKAKTLIYLVLTQALSGAYSASVNVNGVEPELNKTMWKLQNSNFLAKRTQTSVGDANGYASGNDSGATNTPTKTLSSTKEIFDVIGQLYGAKEKKRLHEASLFKLIHSNDANQDTQQKTEKENRLKDEIRREDDRIAEYQQKFAGMYSIPNAEPGTLTELLRLKSLNDVLNDLSQISTYLNEELELECGCNSKTRQKAFVEPIEKNLEMTHRMAQFFTLQTRITGFNNQFLIECTEYLYTPTDNSPTIYPEDENRGNDRVELRKRNNQTIDIQTPRDVYLKIKGNGLLQDVLLRKYSELYILRNRKSQQADNMDTDRINDLSEDFESLKQEYNDVYNRIHKNPLWKGNNTELIDSFTRYLRLHSLIDSLKNIKLYLADELGVECECELDGRRDKMLKYINSNLDMAQETEKKFTPAILELIKETERSA</sequence>
<keyword evidence="2" id="KW-0732">Signal</keyword>
<comment type="caution">
    <text evidence="3">The sequence shown here is derived from an EMBL/GenBank/DDBJ whole genome shotgun (WGS) entry which is preliminary data.</text>
</comment>
<organism evidence="3 4">
    <name type="scientific">Zancudomyces culisetae</name>
    <name type="common">Gut fungus</name>
    <name type="synonym">Smittium culisetae</name>
    <dbReference type="NCBI Taxonomy" id="1213189"/>
    <lineage>
        <taxon>Eukaryota</taxon>
        <taxon>Fungi</taxon>
        <taxon>Fungi incertae sedis</taxon>
        <taxon>Zoopagomycota</taxon>
        <taxon>Kickxellomycotina</taxon>
        <taxon>Harpellomycetes</taxon>
        <taxon>Harpellales</taxon>
        <taxon>Legeriomycetaceae</taxon>
        <taxon>Zancudomyces</taxon>
    </lineage>
</organism>
<evidence type="ECO:0000313" key="3">
    <source>
        <dbReference type="EMBL" id="OMH86237.1"/>
    </source>
</evidence>
<accession>A0A1R1PZ73</accession>
<feature type="signal peptide" evidence="2">
    <location>
        <begin position="1"/>
        <end position="20"/>
    </location>
</feature>
<evidence type="ECO:0000256" key="2">
    <source>
        <dbReference type="SAM" id="SignalP"/>
    </source>
</evidence>
<reference evidence="4" key="1">
    <citation type="submission" date="2017-01" db="EMBL/GenBank/DDBJ databases">
        <authorList>
            <person name="Wang Y."/>
            <person name="White M."/>
            <person name="Kvist S."/>
            <person name="Moncalvo J.-M."/>
        </authorList>
    </citation>
    <scope>NUCLEOTIDE SEQUENCE [LARGE SCALE GENOMIC DNA]</scope>
    <source>
        <strain evidence="4">COL-18-3</strain>
    </source>
</reference>
<protein>
    <submittedName>
        <fullName evidence="3">Uncharacterized protein</fullName>
    </submittedName>
</protein>
<evidence type="ECO:0000256" key="1">
    <source>
        <dbReference type="SAM" id="Coils"/>
    </source>
</evidence>